<keyword evidence="3" id="KW-1185">Reference proteome</keyword>
<gene>
    <name evidence="2" type="ORF">GCM10011511_14920</name>
</gene>
<protein>
    <recommendedName>
        <fullName evidence="1">DUF4240 domain-containing protein</fullName>
    </recommendedName>
</protein>
<comment type="caution">
    <text evidence="2">The sequence shown here is derived from an EMBL/GenBank/DDBJ whole genome shotgun (WGS) entry which is preliminary data.</text>
</comment>
<dbReference type="Pfam" id="PF14024">
    <property type="entry name" value="DUF4240"/>
    <property type="match status" value="1"/>
</dbReference>
<evidence type="ECO:0000259" key="1">
    <source>
        <dbReference type="Pfam" id="PF14024"/>
    </source>
</evidence>
<evidence type="ECO:0000313" key="3">
    <source>
        <dbReference type="Proteomes" id="UP000607559"/>
    </source>
</evidence>
<dbReference type="InterPro" id="IPR025334">
    <property type="entry name" value="DUF4240"/>
</dbReference>
<feature type="domain" description="DUF4240" evidence="1">
    <location>
        <begin position="15"/>
        <end position="138"/>
    </location>
</feature>
<evidence type="ECO:0000313" key="2">
    <source>
        <dbReference type="EMBL" id="GGA92556.1"/>
    </source>
</evidence>
<dbReference type="AlphaFoldDB" id="A0A8J2XSP7"/>
<proteinExistence type="predicted"/>
<name>A0A8J2XSP7_9BACT</name>
<reference evidence="2" key="2">
    <citation type="submission" date="2020-09" db="EMBL/GenBank/DDBJ databases">
        <authorList>
            <person name="Sun Q."/>
            <person name="Zhou Y."/>
        </authorList>
    </citation>
    <scope>NUCLEOTIDE SEQUENCE</scope>
    <source>
        <strain evidence="2">CGMCC 1.15448</strain>
    </source>
</reference>
<reference evidence="2" key="1">
    <citation type="journal article" date="2014" name="Int. J. Syst. Evol. Microbiol.">
        <title>Complete genome sequence of Corynebacterium casei LMG S-19264T (=DSM 44701T), isolated from a smear-ripened cheese.</title>
        <authorList>
            <consortium name="US DOE Joint Genome Institute (JGI-PGF)"/>
            <person name="Walter F."/>
            <person name="Albersmeier A."/>
            <person name="Kalinowski J."/>
            <person name="Ruckert C."/>
        </authorList>
    </citation>
    <scope>NUCLEOTIDE SEQUENCE</scope>
    <source>
        <strain evidence="2">CGMCC 1.15448</strain>
    </source>
</reference>
<dbReference type="EMBL" id="BMJC01000001">
    <property type="protein sequence ID" value="GGA92556.1"/>
    <property type="molecule type" value="Genomic_DNA"/>
</dbReference>
<accession>A0A8J2XSP7</accession>
<organism evidence="2 3">
    <name type="scientific">Puia dinghuensis</name>
    <dbReference type="NCBI Taxonomy" id="1792502"/>
    <lineage>
        <taxon>Bacteria</taxon>
        <taxon>Pseudomonadati</taxon>
        <taxon>Bacteroidota</taxon>
        <taxon>Chitinophagia</taxon>
        <taxon>Chitinophagales</taxon>
        <taxon>Chitinophagaceae</taxon>
        <taxon>Puia</taxon>
    </lineage>
</organism>
<dbReference type="Proteomes" id="UP000607559">
    <property type="component" value="Unassembled WGS sequence"/>
</dbReference>
<sequence>MTHSMTNEKNSFEPMDEEKYWQIIDQSLKEGPYQSYQEQYLIHKLRKLSIVEIVKFELRTDELMHNSRTNQLWCAASLLNDGCSDDAFDYFRYWLISRGNKVYHDALKNPDSLIEEIIPNKQYYRFETFGYMAYKVFTEKTGGNLCDYIQDDRKHNKRTNIVFTWSYEEPETMRAICPNLFYELWRR</sequence>